<feature type="domain" description="ABC transporter" evidence="13">
    <location>
        <begin position="1335"/>
        <end position="1567"/>
    </location>
</feature>
<dbReference type="WBParaSite" id="PgB02X_g086_t03">
    <property type="protein sequence ID" value="PgB02X_g086_t03"/>
    <property type="gene ID" value="PgB02X_g086"/>
</dbReference>
<organism evidence="15 16">
    <name type="scientific">Parascaris univalens</name>
    <name type="common">Nematode worm</name>
    <dbReference type="NCBI Taxonomy" id="6257"/>
    <lineage>
        <taxon>Eukaryota</taxon>
        <taxon>Metazoa</taxon>
        <taxon>Ecdysozoa</taxon>
        <taxon>Nematoda</taxon>
        <taxon>Chromadorea</taxon>
        <taxon>Rhabditida</taxon>
        <taxon>Spirurina</taxon>
        <taxon>Ascaridomorpha</taxon>
        <taxon>Ascaridoidea</taxon>
        <taxon>Ascarididae</taxon>
        <taxon>Parascaris</taxon>
    </lineage>
</organism>
<feature type="coiled-coil region" evidence="11">
    <location>
        <begin position="883"/>
        <end position="910"/>
    </location>
</feature>
<evidence type="ECO:0000256" key="3">
    <source>
        <dbReference type="ARBA" id="ARBA00022448"/>
    </source>
</evidence>
<dbReference type="InterPro" id="IPR050173">
    <property type="entry name" value="ABC_transporter_C-like"/>
</dbReference>
<feature type="transmembrane region" description="Helical" evidence="12">
    <location>
        <begin position="146"/>
        <end position="169"/>
    </location>
</feature>
<feature type="transmembrane region" description="Helical" evidence="12">
    <location>
        <begin position="386"/>
        <end position="407"/>
    </location>
</feature>
<keyword evidence="9 12" id="KW-1133">Transmembrane helix</keyword>
<evidence type="ECO:0000256" key="4">
    <source>
        <dbReference type="ARBA" id="ARBA00022475"/>
    </source>
</evidence>
<dbReference type="CDD" id="cd03244">
    <property type="entry name" value="ABCC_MRP_domain2"/>
    <property type="match status" value="1"/>
</dbReference>
<feature type="transmembrane region" description="Helical" evidence="12">
    <location>
        <begin position="1154"/>
        <end position="1173"/>
    </location>
</feature>
<dbReference type="InterPro" id="IPR017871">
    <property type="entry name" value="ABC_transporter-like_CS"/>
</dbReference>
<protein>
    <submittedName>
        <fullName evidence="16">Multidrug resistance-associated protein 1</fullName>
    </submittedName>
</protein>
<dbReference type="CDD" id="cd03250">
    <property type="entry name" value="ABCC_MRP_domain1"/>
    <property type="match status" value="1"/>
</dbReference>
<evidence type="ECO:0000256" key="1">
    <source>
        <dbReference type="ARBA" id="ARBA00004651"/>
    </source>
</evidence>
<dbReference type="Pfam" id="PF00005">
    <property type="entry name" value="ABC_tran"/>
    <property type="match status" value="2"/>
</dbReference>
<comment type="similarity">
    <text evidence="2">Belongs to the ABC transporter superfamily. ABCC family. Conjugate transporter (TC 3.A.1.208) subfamily.</text>
</comment>
<feature type="domain" description="ABC transporter" evidence="13">
    <location>
        <begin position="669"/>
        <end position="893"/>
    </location>
</feature>
<comment type="subcellular location">
    <subcellularLocation>
        <location evidence="1">Cell membrane</location>
        <topology evidence="1">Multi-pass membrane protein</topology>
    </subcellularLocation>
</comment>
<dbReference type="FunFam" id="3.40.50.300:FF:000074">
    <property type="entry name" value="Multidrug resistance-associated protein 5 isoform 1"/>
    <property type="match status" value="1"/>
</dbReference>
<dbReference type="SMART" id="SM00382">
    <property type="entry name" value="AAA"/>
    <property type="match status" value="2"/>
</dbReference>
<dbReference type="FunFam" id="1.20.1560.10:FF:000100">
    <property type="entry name" value="ABC transporter ATP-binding protein"/>
    <property type="match status" value="1"/>
</dbReference>
<evidence type="ECO:0000256" key="6">
    <source>
        <dbReference type="ARBA" id="ARBA00022737"/>
    </source>
</evidence>
<dbReference type="InterPro" id="IPR011527">
    <property type="entry name" value="ABC1_TM_dom"/>
</dbReference>
<keyword evidence="11" id="KW-0175">Coiled coil</keyword>
<evidence type="ECO:0000259" key="13">
    <source>
        <dbReference type="PROSITE" id="PS50893"/>
    </source>
</evidence>
<accession>A0A914ZE45</accession>
<dbReference type="SUPFAM" id="SSF52540">
    <property type="entry name" value="P-loop containing nucleoside triphosphate hydrolases"/>
    <property type="match status" value="2"/>
</dbReference>
<dbReference type="GO" id="GO:0005886">
    <property type="term" value="C:plasma membrane"/>
    <property type="evidence" value="ECO:0007669"/>
    <property type="project" value="UniProtKB-SubCell"/>
</dbReference>
<dbReference type="InterPro" id="IPR027417">
    <property type="entry name" value="P-loop_NTPase"/>
</dbReference>
<dbReference type="SUPFAM" id="SSF90123">
    <property type="entry name" value="ABC transporter transmembrane region"/>
    <property type="match status" value="2"/>
</dbReference>
<feature type="transmembrane region" description="Helical" evidence="12">
    <location>
        <begin position="46"/>
        <end position="67"/>
    </location>
</feature>
<dbReference type="Pfam" id="PF00664">
    <property type="entry name" value="ABC_membrane"/>
    <property type="match status" value="2"/>
</dbReference>
<feature type="transmembrane region" description="Helical" evidence="12">
    <location>
        <begin position="189"/>
        <end position="208"/>
    </location>
</feature>
<dbReference type="FunFam" id="3.40.50.300:FF:000997">
    <property type="entry name" value="Multidrug resistance-associated protein 1"/>
    <property type="match status" value="1"/>
</dbReference>
<keyword evidence="4" id="KW-1003">Cell membrane</keyword>
<dbReference type="GO" id="GO:0140359">
    <property type="term" value="F:ABC-type transporter activity"/>
    <property type="evidence" value="ECO:0007669"/>
    <property type="project" value="InterPro"/>
</dbReference>
<dbReference type="NCBIfam" id="TIGR00957">
    <property type="entry name" value="MRP_assoc_pro"/>
    <property type="match status" value="1"/>
</dbReference>
<evidence type="ECO:0000313" key="15">
    <source>
        <dbReference type="Proteomes" id="UP000887569"/>
    </source>
</evidence>
<dbReference type="CDD" id="cd18603">
    <property type="entry name" value="ABC_6TM_MRP1_2_3_6_D2_like"/>
    <property type="match status" value="1"/>
</dbReference>
<feature type="domain" description="ABC transmembrane type-1" evidence="14">
    <location>
        <begin position="354"/>
        <end position="634"/>
    </location>
</feature>
<dbReference type="InterPro" id="IPR003439">
    <property type="entry name" value="ABC_transporter-like_ATP-bd"/>
</dbReference>
<feature type="transmembrane region" description="Helical" evidence="12">
    <location>
        <begin position="1266"/>
        <end position="1287"/>
    </location>
</feature>
<feature type="transmembrane region" description="Helical" evidence="12">
    <location>
        <begin position="491"/>
        <end position="512"/>
    </location>
</feature>
<keyword evidence="7" id="KW-0547">Nucleotide-binding</keyword>
<keyword evidence="5 12" id="KW-0812">Transmembrane</keyword>
<name>A0A914ZE45_PARUN</name>
<feature type="transmembrane region" description="Helical" evidence="12">
    <location>
        <begin position="577"/>
        <end position="597"/>
    </location>
</feature>
<keyword evidence="6" id="KW-0677">Repeat</keyword>
<dbReference type="InterPro" id="IPR036640">
    <property type="entry name" value="ABC1_TM_sf"/>
</dbReference>
<feature type="transmembrane region" description="Helical" evidence="12">
    <location>
        <begin position="79"/>
        <end position="99"/>
    </location>
</feature>
<dbReference type="PANTHER" id="PTHR24223:SF342">
    <property type="entry name" value="MULTIDRUG RESISTANCE-ASSOCIATED PROTEIN 1"/>
    <property type="match status" value="1"/>
</dbReference>
<feature type="transmembrane region" description="Helical" evidence="12">
    <location>
        <begin position="111"/>
        <end position="134"/>
    </location>
</feature>
<dbReference type="InterPro" id="IPR003593">
    <property type="entry name" value="AAA+_ATPase"/>
</dbReference>
<evidence type="ECO:0000256" key="7">
    <source>
        <dbReference type="ARBA" id="ARBA00022741"/>
    </source>
</evidence>
<dbReference type="PROSITE" id="PS00211">
    <property type="entry name" value="ABC_TRANSPORTER_1"/>
    <property type="match status" value="2"/>
</dbReference>
<evidence type="ECO:0000313" key="16">
    <source>
        <dbReference type="WBParaSite" id="PgB02X_g086_t03"/>
    </source>
</evidence>
<evidence type="ECO:0000256" key="9">
    <source>
        <dbReference type="ARBA" id="ARBA00022989"/>
    </source>
</evidence>
<keyword evidence="8" id="KW-0067">ATP-binding</keyword>
<feature type="transmembrane region" description="Helical" evidence="12">
    <location>
        <begin position="1055"/>
        <end position="1078"/>
    </location>
</feature>
<evidence type="ECO:0000256" key="2">
    <source>
        <dbReference type="ARBA" id="ARBA00009726"/>
    </source>
</evidence>
<evidence type="ECO:0000259" key="14">
    <source>
        <dbReference type="PROSITE" id="PS50929"/>
    </source>
</evidence>
<evidence type="ECO:0000256" key="10">
    <source>
        <dbReference type="ARBA" id="ARBA00023136"/>
    </source>
</evidence>
<dbReference type="PANTHER" id="PTHR24223">
    <property type="entry name" value="ATP-BINDING CASSETTE SUB-FAMILY C"/>
    <property type="match status" value="1"/>
</dbReference>
<evidence type="ECO:0000256" key="12">
    <source>
        <dbReference type="SAM" id="Phobius"/>
    </source>
</evidence>
<dbReference type="Gene3D" id="3.40.50.300">
    <property type="entry name" value="P-loop containing nucleotide triphosphate hydrolases"/>
    <property type="match status" value="2"/>
</dbReference>
<keyword evidence="15" id="KW-1185">Reference proteome</keyword>
<evidence type="ECO:0000256" key="8">
    <source>
        <dbReference type="ARBA" id="ARBA00022840"/>
    </source>
</evidence>
<dbReference type="InterPro" id="IPR005292">
    <property type="entry name" value="MRP"/>
</dbReference>
<dbReference type="CDD" id="cd18595">
    <property type="entry name" value="ABC_6TM_MRP1_2_3_6_D1_like"/>
    <property type="match status" value="1"/>
</dbReference>
<dbReference type="PROSITE" id="PS50929">
    <property type="entry name" value="ABC_TM1F"/>
    <property type="match status" value="2"/>
</dbReference>
<evidence type="ECO:0000256" key="5">
    <source>
        <dbReference type="ARBA" id="ARBA00022692"/>
    </source>
</evidence>
<feature type="transmembrane region" description="Helical" evidence="12">
    <location>
        <begin position="1244"/>
        <end position="1260"/>
    </location>
</feature>
<keyword evidence="3" id="KW-0813">Transport</keyword>
<feature type="domain" description="ABC transmembrane type-1" evidence="14">
    <location>
        <begin position="1021"/>
        <end position="1295"/>
    </location>
</feature>
<sequence length="1588" mass="177815">MRATAMNSSAQLVVLDAFCGDTFSERGGFLSATLPAFPHCFHQTDFVWIPCVFLLVVSPIIACQVLANRAIELPWTPLLYAKSVLTGVLLLDSVVLLLISVCESFILSPPAAVNFVHPASLALSMMLMLVWILACRKFGKYTSGGLFLTWLLFAVCGLPELNWWIVVLLNRSHYAANVTVTDLLRCACFFIWYSCVAVEVILFSLSDAPSDWHPLDREKVSPEETSSFLSRQTMWWFNGICSIGIKKPLEVSDLYNLNAGDTSAVLVPKWDRLWAKAVNGYNGKREQVFRKWRKREQIARRSEDAPVILAARGALSVPRIDFTAVEKQLAAEMPSPPSIIWRLFVLFKWEIIPAMLVRMVSDLLQFANPFLLKHLIQFTEMPQAPLWYGVALASAMFAASELSSLMLNNYFYLMYRVGTRVQTCLTAAVYKKALRLSSTARRDKTVGEIVNLVAVDVGRFQQLIPQSFQYWSCPLQVTVALYLLWNLLGVSVLSGVAVMIFIVPISFIITLATRKWQVRQMTIKDERTSIISEILNGIKVIKLYAWEPPMEKVVTGLRDRELFCIEKCGLLRTVSDMLNSAAPFLVTLSTFATFLFIDRSNVLTPQIAFVSLTLFNQLRAPLSTVAELISQTVQVVVSNRRLKEFLVAPELSVYINSTQKDSSSQERVVEMEEASLTWDIHEPPFLKNINIRVAEKNLVAIVGRVGSGKSSLLLSLLGEMERIQGRIAVHRRAAYVTQQAWLHSGSLRENILFGRRFDEYYYGRVLDACELYADIAMLSNGDQTDVGEKGISLSGGQKARVGLARAVYQNYDIYLLDDPLSAVDAHVGAQLFHNVIGPGGILRNKTRIMVTNELSFLKYADNIIVLANGEIVAEGNYRELTANGAFKQILEECENERRELTRKLAAEEDGEEFSDDSVVGDEGVLLNESPIIDQLLGSSHMSTVSGMLSRNRHSSTCAMRRRKRSVAKYVLSESSDETRTPYCSDMAEHVETGRVKTAVYLEYFRAMSFYSFGAFVGGRTVSTFISMARNVWLRDWSNENMLVAVGDAKSFGLRLLVYACLGLCEIIMLLVGMLALLFGGVSASRKLHSPLFHRILRAPLQFFDTTPFGRILNRLGRDVETIDVILPSDVQFFASCVLEVFSTLAIVVMSTPSFAVVVFPLALMYFFILKYYLATSRQLKRLESITRSPIYSHLSESLQGTSVIRAFKSVERFSKLCEEKVDRHVQCCYLNFVSNRWLSIRLEFIGNCVVLFAALFAALTRHTTSAGVIGLSVSYALNITFALNFAVRQISKLETNIVSVERVKEYSEIPSEASWTSPSWCKLPVGWPESGRIELRRYSTRYRPGLDLVLRRINVNILAHEKIGIVGRTGAGKSSVALALFRIIEPSDGAILIDGLDISQIGLHDLRKSLAVIPQDPVLFSGTLRFNLDPMGSYTDMELWLALKFAHLEKFVESQPNKLEHLIIEGGKNMSVGERQLVCLARALLRKSKVLVLDEATAAVDISTDALIQRTIQREFRDSTVLTIAHRLNTILDCDRIIVLDKGKIAEFDSPASLLMNHKSMFYAMACSAGLLADEGHGFHGRSRHGRT</sequence>
<dbReference type="Gene3D" id="1.20.1560.10">
    <property type="entry name" value="ABC transporter type 1, transmembrane domain"/>
    <property type="match status" value="2"/>
</dbReference>
<dbReference type="PROSITE" id="PS50893">
    <property type="entry name" value="ABC_TRANSPORTER_2"/>
    <property type="match status" value="2"/>
</dbReference>
<proteinExistence type="inferred from homology"/>
<reference evidence="16" key="1">
    <citation type="submission" date="2022-11" db="UniProtKB">
        <authorList>
            <consortium name="WormBaseParasite"/>
        </authorList>
    </citation>
    <scope>IDENTIFICATION</scope>
</reference>
<dbReference type="Proteomes" id="UP000887569">
    <property type="component" value="Unplaced"/>
</dbReference>
<evidence type="ECO:0000256" key="11">
    <source>
        <dbReference type="SAM" id="Coils"/>
    </source>
</evidence>
<dbReference type="GO" id="GO:0016887">
    <property type="term" value="F:ATP hydrolysis activity"/>
    <property type="evidence" value="ECO:0007669"/>
    <property type="project" value="InterPro"/>
</dbReference>
<keyword evidence="10 12" id="KW-0472">Membrane</keyword>
<dbReference type="GO" id="GO:0005524">
    <property type="term" value="F:ATP binding"/>
    <property type="evidence" value="ECO:0007669"/>
    <property type="project" value="UniProtKB-KW"/>
</dbReference>
<dbReference type="FunFam" id="1.20.1560.10:FF:000081">
    <property type="entry name" value="Protein CBG24505"/>
    <property type="match status" value="1"/>
</dbReference>